<evidence type="ECO:0000256" key="2">
    <source>
        <dbReference type="SAM" id="SignalP"/>
    </source>
</evidence>
<proteinExistence type="predicted"/>
<feature type="signal peptide" evidence="2">
    <location>
        <begin position="1"/>
        <end position="25"/>
    </location>
</feature>
<dbReference type="AlphaFoldDB" id="A0A6J8A8Z1"/>
<evidence type="ECO:0000313" key="3">
    <source>
        <dbReference type="EMBL" id="CAC5364004.1"/>
    </source>
</evidence>
<keyword evidence="2" id="KW-0732">Signal</keyword>
<dbReference type="EMBL" id="CACVKT020000930">
    <property type="protein sequence ID" value="CAC5364004.1"/>
    <property type="molecule type" value="Genomic_DNA"/>
</dbReference>
<protein>
    <submittedName>
        <fullName evidence="3">Uncharacterized protein</fullName>
    </submittedName>
</protein>
<keyword evidence="1" id="KW-0812">Transmembrane</keyword>
<dbReference type="Proteomes" id="UP000507470">
    <property type="component" value="Unassembled WGS sequence"/>
</dbReference>
<evidence type="ECO:0000313" key="4">
    <source>
        <dbReference type="Proteomes" id="UP000507470"/>
    </source>
</evidence>
<evidence type="ECO:0000256" key="1">
    <source>
        <dbReference type="SAM" id="Phobius"/>
    </source>
</evidence>
<organism evidence="3 4">
    <name type="scientific">Mytilus coruscus</name>
    <name type="common">Sea mussel</name>
    <dbReference type="NCBI Taxonomy" id="42192"/>
    <lineage>
        <taxon>Eukaryota</taxon>
        <taxon>Metazoa</taxon>
        <taxon>Spiralia</taxon>
        <taxon>Lophotrochozoa</taxon>
        <taxon>Mollusca</taxon>
        <taxon>Bivalvia</taxon>
        <taxon>Autobranchia</taxon>
        <taxon>Pteriomorphia</taxon>
        <taxon>Mytilida</taxon>
        <taxon>Mytiloidea</taxon>
        <taxon>Mytilidae</taxon>
        <taxon>Mytilinae</taxon>
        <taxon>Mytilus</taxon>
    </lineage>
</organism>
<keyword evidence="1" id="KW-0472">Membrane</keyword>
<accession>A0A6J8A8Z1</accession>
<feature type="chain" id="PRO_5026995828" evidence="2">
    <location>
        <begin position="26"/>
        <end position="426"/>
    </location>
</feature>
<name>A0A6J8A8Z1_MYTCO</name>
<sequence length="426" mass="49460">MDAVTCKLFASLCLWTYIFIECSNGVPFHGFLTSADKFSRDIGEEEIDENEQRIREEDLRKLILKKLRFRDLEDVSYPREYDELSKLYDLSPLDTSEKEQKRSSNINSAFADKVAALLNGLKTRQIDSPKVAGAPIIHSVINWFILGDKLSTFGHYTYVVTNMVFYTNVWITLLFSLAFIYGDPVRTRTGGHVKTIGRETGGRVETIGRDIFNSFDEVTDFVRTWFAKIHSRVQHLLNDGHVRENHVNERRILTKREIKPPPNFELVERDYLMFLSNQYLDQLFDYAKYINHSNETRATLDRVLSEEIARLQRMTTEELKVYCAKLQAAMAHGINLNHEITVNGQTYSLESIAQSAKAERDMLIRRVPRAKAEQDMLKRQVPRSKAEQDMVIRRIQSAKAEQYMVIRQVPRVKAEQDMLIRQVPRA</sequence>
<gene>
    <name evidence="3" type="ORF">MCOR_5208</name>
</gene>
<keyword evidence="1" id="KW-1133">Transmembrane helix</keyword>
<reference evidence="3 4" key="1">
    <citation type="submission" date="2020-06" db="EMBL/GenBank/DDBJ databases">
        <authorList>
            <person name="Li R."/>
            <person name="Bekaert M."/>
        </authorList>
    </citation>
    <scope>NUCLEOTIDE SEQUENCE [LARGE SCALE GENOMIC DNA]</scope>
    <source>
        <strain evidence="4">wild</strain>
    </source>
</reference>
<dbReference type="OrthoDB" id="6127645at2759"/>
<keyword evidence="4" id="KW-1185">Reference proteome</keyword>
<feature type="transmembrane region" description="Helical" evidence="1">
    <location>
        <begin position="163"/>
        <end position="182"/>
    </location>
</feature>